<accession>A0A1V8NTT8</accession>
<evidence type="ECO:0000256" key="1">
    <source>
        <dbReference type="SAM" id="Phobius"/>
    </source>
</evidence>
<keyword evidence="1" id="KW-0812">Transmembrane</keyword>
<feature type="transmembrane region" description="Helical" evidence="1">
    <location>
        <begin position="49"/>
        <end position="82"/>
    </location>
</feature>
<sequence length="88" mass="10172">MVCLMFVESKAVVYPNLRVGGLRKLALYLDFPSWKAESLEQFIHIYGKLFIFIILLVSIFIILNIDMFICVGLVIIPLYLLFICLGVW</sequence>
<comment type="caution">
    <text evidence="2">The sequence shown here is derived from an EMBL/GenBank/DDBJ whole genome shotgun (WGS) entry which is preliminary data.</text>
</comment>
<dbReference type="AlphaFoldDB" id="A0A1V8NTT8"/>
<gene>
    <name evidence="2" type="ORF">BZK42_22425</name>
</gene>
<keyword evidence="1" id="KW-1133">Transmembrane helix</keyword>
<organism evidence="2 3">
    <name type="scientific">Citrobacter braakii</name>
    <dbReference type="NCBI Taxonomy" id="57706"/>
    <lineage>
        <taxon>Bacteria</taxon>
        <taxon>Pseudomonadati</taxon>
        <taxon>Pseudomonadota</taxon>
        <taxon>Gammaproteobacteria</taxon>
        <taxon>Enterobacterales</taxon>
        <taxon>Enterobacteriaceae</taxon>
        <taxon>Citrobacter</taxon>
        <taxon>Citrobacter freundii complex</taxon>
    </lineage>
</organism>
<evidence type="ECO:0000313" key="2">
    <source>
        <dbReference type="EMBL" id="OQM39852.1"/>
    </source>
</evidence>
<reference evidence="2 3" key="1">
    <citation type="submission" date="2017-03" db="EMBL/GenBank/DDBJ databases">
        <authorList>
            <person name="Afonso C.L."/>
            <person name="Miller P.J."/>
            <person name="Scott M.A."/>
            <person name="Spackman E."/>
            <person name="Goraichik I."/>
            <person name="Dimitrov K.M."/>
            <person name="Suarez D.L."/>
            <person name="Swayne D.E."/>
        </authorList>
    </citation>
    <scope>NUCLEOTIDE SEQUENCE [LARGE SCALE GENOMIC DNA]</scope>
    <source>
        <strain evidence="2 3">ATCC 51113</strain>
    </source>
</reference>
<keyword evidence="1" id="KW-0472">Membrane</keyword>
<dbReference type="Proteomes" id="UP000192573">
    <property type="component" value="Unassembled WGS sequence"/>
</dbReference>
<proteinExistence type="predicted"/>
<protein>
    <submittedName>
        <fullName evidence="2">Uncharacterized protein</fullName>
    </submittedName>
</protein>
<dbReference type="EMBL" id="NAEW01000016">
    <property type="protein sequence ID" value="OQM39852.1"/>
    <property type="molecule type" value="Genomic_DNA"/>
</dbReference>
<name>A0A1V8NTT8_CITBR</name>
<evidence type="ECO:0000313" key="3">
    <source>
        <dbReference type="Proteomes" id="UP000192573"/>
    </source>
</evidence>